<dbReference type="SMART" id="SM00700">
    <property type="entry name" value="JHBP"/>
    <property type="match status" value="1"/>
</dbReference>
<dbReference type="InterPro" id="IPR010562">
    <property type="entry name" value="Haemolymph_juvenile_hormone-bd"/>
</dbReference>
<dbReference type="EnsemblMetazoa" id="XM_038019581.1">
    <property type="protein sequence ID" value="XP_037875509.1"/>
    <property type="gene ID" value="LOC105843019"/>
</dbReference>
<dbReference type="Proteomes" id="UP000005204">
    <property type="component" value="Unassembled WGS sequence"/>
</dbReference>
<evidence type="ECO:0000313" key="3">
    <source>
        <dbReference type="Proteomes" id="UP000005204"/>
    </source>
</evidence>
<reference evidence="3" key="1">
    <citation type="journal article" date="2008" name="Insect Biochem. Mol. Biol.">
        <title>The genome of a lepidopteran model insect, the silkworm Bombyx mori.</title>
        <authorList>
            <consortium name="International Silkworm Genome Consortium"/>
        </authorList>
    </citation>
    <scope>NUCLEOTIDE SEQUENCE [LARGE SCALE GENOMIC DNA]</scope>
    <source>
        <strain evidence="3">p50T</strain>
    </source>
</reference>
<proteinExistence type="predicted"/>
<organism evidence="2 3">
    <name type="scientific">Bombyx mori</name>
    <name type="common">Silk moth</name>
    <dbReference type="NCBI Taxonomy" id="7091"/>
    <lineage>
        <taxon>Eukaryota</taxon>
        <taxon>Metazoa</taxon>
        <taxon>Ecdysozoa</taxon>
        <taxon>Arthropoda</taxon>
        <taxon>Hexapoda</taxon>
        <taxon>Insecta</taxon>
        <taxon>Pterygota</taxon>
        <taxon>Neoptera</taxon>
        <taxon>Endopterygota</taxon>
        <taxon>Lepidoptera</taxon>
        <taxon>Glossata</taxon>
        <taxon>Ditrysia</taxon>
        <taxon>Bombycoidea</taxon>
        <taxon>Bombycidae</taxon>
        <taxon>Bombycinae</taxon>
        <taxon>Bombyx</taxon>
    </lineage>
</organism>
<gene>
    <name evidence="2" type="primary">105843019</name>
</gene>
<sequence length="274" mass="30685">MTLVFTTLFILCLTSRTSCQSSIGRVLVATSAGTTMWVRSMRRGVDTSEIAVADASRTPCDFNDEECITNSFNETLPAIAAGIPTLGVKPSDPLKMEIIIGVLPKLTYIFRNAVMTGYKDCIVTNALLKLETTKFIYDLLCPSIVLKGDYEMNGQMFENVINGKGNGTVVTENIHIQIDADLEKYKSDTGKEHILIRTAQIEHHERTNVVIGFDHINKDNDELAAKILKRLNENWLAASKYAEGPAFRFAMNLFIQNINTYFKKVPLDELFYKV</sequence>
<accession>A0A8R2M924</accession>
<dbReference type="PANTHER" id="PTHR11008">
    <property type="entry name" value="PROTEIN TAKEOUT-LIKE PROTEIN"/>
    <property type="match status" value="1"/>
</dbReference>
<evidence type="ECO:0000313" key="2">
    <source>
        <dbReference type="EnsemblMetazoa" id="XP_037875509.1"/>
    </source>
</evidence>
<protein>
    <submittedName>
        <fullName evidence="2">Uncharacterized protein</fullName>
    </submittedName>
</protein>
<dbReference type="InterPro" id="IPR038606">
    <property type="entry name" value="To_sf"/>
</dbReference>
<dbReference type="PANTHER" id="PTHR11008:SF32">
    <property type="entry name" value="CIRCADIAN CLOCK-CONTROLLED PROTEIN DAYWAKE-RELATED"/>
    <property type="match status" value="1"/>
</dbReference>
<name>A0A8R2M924_BOMMO</name>
<dbReference type="GO" id="GO:0005615">
    <property type="term" value="C:extracellular space"/>
    <property type="evidence" value="ECO:0007669"/>
    <property type="project" value="TreeGrafter"/>
</dbReference>
<keyword evidence="3" id="KW-1185">Reference proteome</keyword>
<feature type="signal peptide" evidence="1">
    <location>
        <begin position="1"/>
        <end position="19"/>
    </location>
</feature>
<evidence type="ECO:0000256" key="1">
    <source>
        <dbReference type="SAM" id="SignalP"/>
    </source>
</evidence>
<dbReference type="AlphaFoldDB" id="A0A8R2M924"/>
<keyword evidence="1" id="KW-0732">Signal</keyword>
<reference evidence="2" key="2">
    <citation type="submission" date="2022-06" db="UniProtKB">
        <authorList>
            <consortium name="EnsemblMetazoa"/>
        </authorList>
    </citation>
    <scope>IDENTIFICATION</scope>
    <source>
        <strain evidence="2">p50T (Dazao)</strain>
    </source>
</reference>
<dbReference type="Gene3D" id="3.15.10.30">
    <property type="entry name" value="Haemolymph juvenile hormone binding protein"/>
    <property type="match status" value="1"/>
</dbReference>
<feature type="chain" id="PRO_5035870827" evidence="1">
    <location>
        <begin position="20"/>
        <end position="274"/>
    </location>
</feature>
<dbReference type="Pfam" id="PF06585">
    <property type="entry name" value="JHBP"/>
    <property type="match status" value="1"/>
</dbReference>